<dbReference type="Pfam" id="PF00126">
    <property type="entry name" value="HTH_1"/>
    <property type="match status" value="1"/>
</dbReference>
<evidence type="ECO:0000313" key="6">
    <source>
        <dbReference type="EMBL" id="GAA3990075.1"/>
    </source>
</evidence>
<keyword evidence="3" id="KW-0238">DNA-binding</keyword>
<keyword evidence="4" id="KW-0804">Transcription</keyword>
<dbReference type="InterPro" id="IPR036390">
    <property type="entry name" value="WH_DNA-bd_sf"/>
</dbReference>
<dbReference type="Gene3D" id="1.10.10.10">
    <property type="entry name" value="Winged helix-like DNA-binding domain superfamily/Winged helix DNA-binding domain"/>
    <property type="match status" value="1"/>
</dbReference>
<evidence type="ECO:0000256" key="3">
    <source>
        <dbReference type="ARBA" id="ARBA00023125"/>
    </source>
</evidence>
<dbReference type="InterPro" id="IPR036388">
    <property type="entry name" value="WH-like_DNA-bd_sf"/>
</dbReference>
<dbReference type="Pfam" id="PF03466">
    <property type="entry name" value="LysR_substrate"/>
    <property type="match status" value="1"/>
</dbReference>
<dbReference type="RefSeq" id="WP_103045220.1">
    <property type="nucleotide sequence ID" value="NZ_BAABBP010000007.1"/>
</dbReference>
<dbReference type="SUPFAM" id="SSF53850">
    <property type="entry name" value="Periplasmic binding protein-like II"/>
    <property type="match status" value="1"/>
</dbReference>
<accession>A0ABP7QYQ4</accession>
<evidence type="ECO:0000313" key="7">
    <source>
        <dbReference type="Proteomes" id="UP001501627"/>
    </source>
</evidence>
<dbReference type="Gene3D" id="3.40.190.10">
    <property type="entry name" value="Periplasmic binding protein-like II"/>
    <property type="match status" value="2"/>
</dbReference>
<dbReference type="InterPro" id="IPR005119">
    <property type="entry name" value="LysR_subst-bd"/>
</dbReference>
<proteinExistence type="inferred from homology"/>
<dbReference type="SUPFAM" id="SSF46785">
    <property type="entry name" value="Winged helix' DNA-binding domain"/>
    <property type="match status" value="1"/>
</dbReference>
<evidence type="ECO:0000256" key="2">
    <source>
        <dbReference type="ARBA" id="ARBA00023015"/>
    </source>
</evidence>
<dbReference type="EMBL" id="BAABBP010000007">
    <property type="protein sequence ID" value="GAA3990075.1"/>
    <property type="molecule type" value="Genomic_DNA"/>
</dbReference>
<protein>
    <submittedName>
        <fullName evidence="6">LysR substrate-binding domain-containing protein</fullName>
    </submittedName>
</protein>
<dbReference type="PRINTS" id="PR00039">
    <property type="entry name" value="HTHLYSR"/>
</dbReference>
<keyword evidence="7" id="KW-1185">Reference proteome</keyword>
<dbReference type="PROSITE" id="PS50931">
    <property type="entry name" value="HTH_LYSR"/>
    <property type="match status" value="1"/>
</dbReference>
<organism evidence="6 7">
    <name type="scientific">Comamonas faecalis</name>
    <dbReference type="NCBI Taxonomy" id="1387849"/>
    <lineage>
        <taxon>Bacteria</taxon>
        <taxon>Pseudomonadati</taxon>
        <taxon>Pseudomonadota</taxon>
        <taxon>Betaproteobacteria</taxon>
        <taxon>Burkholderiales</taxon>
        <taxon>Comamonadaceae</taxon>
        <taxon>Comamonas</taxon>
    </lineage>
</organism>
<keyword evidence="2" id="KW-0805">Transcription regulation</keyword>
<dbReference type="InterPro" id="IPR058163">
    <property type="entry name" value="LysR-type_TF_proteobact-type"/>
</dbReference>
<name>A0ABP7QYQ4_9BURK</name>
<sequence length="311" mass="34151">MRRHIPSTQALACFEAAARHESYTRAAQELALTQSAVSRQILALEDMLGVALFRRTRHGVQLTVAGAHYARLVGRWLQGLERDTLDLMAHQGHGGALSLAAVPTFATRWLLPRLPLLARAHPEIVVHIDTRTRPFLFADTRFDAALYAGTPEQVANWPGTQALWLMDEQVLPVCSPQLLEAAAPRGRGRAYATVQPQQLAELPLLQQSTRPHAWRQWFDAVDVAAPLALDGPRYELFSMLAIAAQQGMGVALIPPMLIEVELAQGALVAACNQTLHSGRAYYLVHPAQQGAPMLGDFSRWLLQMAGREASS</sequence>
<evidence type="ECO:0000256" key="4">
    <source>
        <dbReference type="ARBA" id="ARBA00023163"/>
    </source>
</evidence>
<comment type="caution">
    <text evidence="6">The sequence shown here is derived from an EMBL/GenBank/DDBJ whole genome shotgun (WGS) entry which is preliminary data.</text>
</comment>
<dbReference type="PANTHER" id="PTHR30537">
    <property type="entry name" value="HTH-TYPE TRANSCRIPTIONAL REGULATOR"/>
    <property type="match status" value="1"/>
</dbReference>
<dbReference type="InterPro" id="IPR000847">
    <property type="entry name" value="LysR_HTH_N"/>
</dbReference>
<feature type="domain" description="HTH lysR-type" evidence="5">
    <location>
        <begin position="6"/>
        <end position="63"/>
    </location>
</feature>
<comment type="similarity">
    <text evidence="1">Belongs to the LysR transcriptional regulatory family.</text>
</comment>
<gene>
    <name evidence="6" type="ORF">GCM10022279_11490</name>
</gene>
<reference evidence="7" key="1">
    <citation type="journal article" date="2019" name="Int. J. Syst. Evol. Microbiol.">
        <title>The Global Catalogue of Microorganisms (GCM) 10K type strain sequencing project: providing services to taxonomists for standard genome sequencing and annotation.</title>
        <authorList>
            <consortium name="The Broad Institute Genomics Platform"/>
            <consortium name="The Broad Institute Genome Sequencing Center for Infectious Disease"/>
            <person name="Wu L."/>
            <person name="Ma J."/>
        </authorList>
    </citation>
    <scope>NUCLEOTIDE SEQUENCE [LARGE SCALE GENOMIC DNA]</scope>
    <source>
        <strain evidence="7">JCM 17561</strain>
    </source>
</reference>
<evidence type="ECO:0000256" key="1">
    <source>
        <dbReference type="ARBA" id="ARBA00009437"/>
    </source>
</evidence>
<evidence type="ECO:0000259" key="5">
    <source>
        <dbReference type="PROSITE" id="PS50931"/>
    </source>
</evidence>
<dbReference type="Proteomes" id="UP001501627">
    <property type="component" value="Unassembled WGS sequence"/>
</dbReference>
<dbReference type="PANTHER" id="PTHR30537:SF26">
    <property type="entry name" value="GLYCINE CLEAVAGE SYSTEM TRANSCRIPTIONAL ACTIVATOR"/>
    <property type="match status" value="1"/>
</dbReference>